<evidence type="ECO:0000256" key="2">
    <source>
        <dbReference type="ARBA" id="ARBA00022679"/>
    </source>
</evidence>
<gene>
    <name evidence="3" type="ORF">BW733_07715</name>
</gene>
<reference evidence="3 4" key="1">
    <citation type="journal article" date="2008" name="Int. J. Syst. Evol. Microbiol.">
        <title>Tessaracoccus flavescens sp. nov., isolated from marine sediment.</title>
        <authorList>
            <person name="Lee D.W."/>
            <person name="Lee S.D."/>
        </authorList>
    </citation>
    <scope>NUCLEOTIDE SEQUENCE [LARGE SCALE GENOMIC DNA]</scope>
    <source>
        <strain evidence="3 4">SST-39T</strain>
    </source>
</reference>
<dbReference type="Gene3D" id="3.40.50.2000">
    <property type="entry name" value="Glycogen Phosphorylase B"/>
    <property type="match status" value="1"/>
</dbReference>
<dbReference type="CDD" id="cd03801">
    <property type="entry name" value="GT4_PimA-like"/>
    <property type="match status" value="1"/>
</dbReference>
<evidence type="ECO:0000256" key="1">
    <source>
        <dbReference type="ARBA" id="ARBA00022676"/>
    </source>
</evidence>
<name>A0A1Q2CX89_9ACTN</name>
<sequence length="382" mass="42344">MTPDFTDLDYVLVTPRYPRGWRNGGEFVRTRVQAYQRAGLRGAVIDLSGTEPARHEVDAVDLLSIPASGLTPLLKDAAGARCAVLAHSPDPGVIDNLLDEVPSARLAVWFHGYELRDYRRLASNHTSRELSAITQQRRQLNAGRFRAAGRLFDDGEAAVVFVSAFQRDLAHFDVGVDSRVSHVIPNHIDTELFRARVRRPDEATKLLLMRGFTVRNYGNDIALRALEHLAHRPGFDRLSITVRGFGPLFATETSGLRGFANVRIEERYSTPVEMAAEHFDHGVYLCPTRFDTQGVMLGEAMSSGMVTITNPVAAIPEFTDDASSLLPRPDDPIAFAEAISWIVDHPEEMPALSAAAADRVRRQCGYDATIARELDLIRERTA</sequence>
<evidence type="ECO:0008006" key="5">
    <source>
        <dbReference type="Google" id="ProtNLM"/>
    </source>
</evidence>
<keyword evidence="1" id="KW-0328">Glycosyltransferase</keyword>
<dbReference type="GO" id="GO:0016757">
    <property type="term" value="F:glycosyltransferase activity"/>
    <property type="evidence" value="ECO:0007669"/>
    <property type="project" value="UniProtKB-KW"/>
</dbReference>
<keyword evidence="2" id="KW-0808">Transferase</keyword>
<evidence type="ECO:0000313" key="4">
    <source>
        <dbReference type="Proteomes" id="UP000188235"/>
    </source>
</evidence>
<dbReference type="Proteomes" id="UP000188235">
    <property type="component" value="Chromosome"/>
</dbReference>
<proteinExistence type="predicted"/>
<protein>
    <recommendedName>
        <fullName evidence="5">Glycosyl transferase family 1 domain-containing protein</fullName>
    </recommendedName>
</protein>
<evidence type="ECO:0000313" key="3">
    <source>
        <dbReference type="EMBL" id="AQP50730.1"/>
    </source>
</evidence>
<dbReference type="Pfam" id="PF13692">
    <property type="entry name" value="Glyco_trans_1_4"/>
    <property type="match status" value="1"/>
</dbReference>
<keyword evidence="4" id="KW-1185">Reference proteome</keyword>
<dbReference type="PANTHER" id="PTHR12526:SF510">
    <property type="entry name" value="D-INOSITOL 3-PHOSPHATE GLYCOSYLTRANSFERASE"/>
    <property type="match status" value="1"/>
</dbReference>
<organism evidence="3 4">
    <name type="scientific">Tessaracoccus flavescens</name>
    <dbReference type="NCBI Taxonomy" id="399497"/>
    <lineage>
        <taxon>Bacteria</taxon>
        <taxon>Bacillati</taxon>
        <taxon>Actinomycetota</taxon>
        <taxon>Actinomycetes</taxon>
        <taxon>Propionibacteriales</taxon>
        <taxon>Propionibacteriaceae</taxon>
        <taxon>Tessaracoccus</taxon>
    </lineage>
</organism>
<dbReference type="PANTHER" id="PTHR12526">
    <property type="entry name" value="GLYCOSYLTRANSFERASE"/>
    <property type="match status" value="1"/>
</dbReference>
<dbReference type="EMBL" id="CP019607">
    <property type="protein sequence ID" value="AQP50730.1"/>
    <property type="molecule type" value="Genomic_DNA"/>
</dbReference>
<dbReference type="AlphaFoldDB" id="A0A1Q2CX89"/>
<dbReference type="STRING" id="399497.BW733_07715"/>
<accession>A0A1Q2CX89</accession>
<dbReference type="RefSeq" id="WP_077349355.1">
    <property type="nucleotide sequence ID" value="NZ_CP019607.1"/>
</dbReference>
<dbReference type="OrthoDB" id="6713581at2"/>
<dbReference type="KEGG" id="tfa:BW733_07715"/>
<dbReference type="SUPFAM" id="SSF53756">
    <property type="entry name" value="UDP-Glycosyltransferase/glycogen phosphorylase"/>
    <property type="match status" value="1"/>
</dbReference>